<name>A0A6J6DXR2_9ZZZZ</name>
<sequence>MVSATDLSKSINDAIGSFDLLVMAAAVADYSPTIVSDVKIKRSASGENIQISLTANPDIVASVSERTRSTGSDAVIVAFAAESGDDLESLAKTKLLSKKCDFVVANSISSGEVFGSDQNSVLLVSQSDSTRFSGSKLEIARAVLEIVSSKVVRSPRGVSK</sequence>
<dbReference type="SUPFAM" id="SSF102645">
    <property type="entry name" value="CoaB-like"/>
    <property type="match status" value="1"/>
</dbReference>
<proteinExistence type="predicted"/>
<dbReference type="EMBL" id="CAEZTH010000126">
    <property type="protein sequence ID" value="CAB4568990.1"/>
    <property type="molecule type" value="Genomic_DNA"/>
</dbReference>
<accession>A0A6J6DXR2</accession>
<dbReference type="InterPro" id="IPR007085">
    <property type="entry name" value="DNA/pantothenate-metab_flavo_C"/>
</dbReference>
<organism evidence="2">
    <name type="scientific">freshwater metagenome</name>
    <dbReference type="NCBI Taxonomy" id="449393"/>
    <lineage>
        <taxon>unclassified sequences</taxon>
        <taxon>metagenomes</taxon>
        <taxon>ecological metagenomes</taxon>
    </lineage>
</organism>
<feature type="domain" description="DNA/pantothenate metabolism flavoprotein C-terminal" evidence="1">
    <location>
        <begin position="2"/>
        <end position="148"/>
    </location>
</feature>
<gene>
    <name evidence="2" type="ORF">UFOPK1639_00885</name>
</gene>
<protein>
    <submittedName>
        <fullName evidence="2">Unannotated protein</fullName>
    </submittedName>
</protein>
<dbReference type="GO" id="GO:0003824">
    <property type="term" value="F:catalytic activity"/>
    <property type="evidence" value="ECO:0007669"/>
    <property type="project" value="UniProtKB-ARBA"/>
</dbReference>
<dbReference type="Gene3D" id="3.40.50.10300">
    <property type="entry name" value="CoaB-like"/>
    <property type="match status" value="1"/>
</dbReference>
<reference evidence="2" key="1">
    <citation type="submission" date="2020-05" db="EMBL/GenBank/DDBJ databases">
        <authorList>
            <person name="Chiriac C."/>
            <person name="Salcher M."/>
            <person name="Ghai R."/>
            <person name="Kavagutti S V."/>
        </authorList>
    </citation>
    <scope>NUCLEOTIDE SEQUENCE</scope>
</reference>
<dbReference type="Pfam" id="PF04127">
    <property type="entry name" value="DFP"/>
    <property type="match status" value="1"/>
</dbReference>
<dbReference type="AlphaFoldDB" id="A0A6J6DXR2"/>
<dbReference type="InterPro" id="IPR035929">
    <property type="entry name" value="CoaB-like_sf"/>
</dbReference>
<evidence type="ECO:0000259" key="1">
    <source>
        <dbReference type="Pfam" id="PF04127"/>
    </source>
</evidence>
<evidence type="ECO:0000313" key="2">
    <source>
        <dbReference type="EMBL" id="CAB4568990.1"/>
    </source>
</evidence>
<dbReference type="GO" id="GO:0015937">
    <property type="term" value="P:coenzyme A biosynthetic process"/>
    <property type="evidence" value="ECO:0007669"/>
    <property type="project" value="UniProtKB-ARBA"/>
</dbReference>